<comment type="caution">
    <text evidence="2">The sequence shown here is derived from an EMBL/GenBank/DDBJ whole genome shotgun (WGS) entry which is preliminary data.</text>
</comment>
<gene>
    <name evidence="2" type="ORF">Sradi_0894200</name>
</gene>
<protein>
    <submittedName>
        <fullName evidence="2">Uncharacterized protein</fullName>
    </submittedName>
</protein>
<evidence type="ECO:0000256" key="1">
    <source>
        <dbReference type="SAM" id="MobiDB-lite"/>
    </source>
</evidence>
<reference evidence="2" key="2">
    <citation type="journal article" date="2024" name="Plant">
        <title>Genomic evolution and insights into agronomic trait innovations of Sesamum species.</title>
        <authorList>
            <person name="Miao H."/>
            <person name="Wang L."/>
            <person name="Qu L."/>
            <person name="Liu H."/>
            <person name="Sun Y."/>
            <person name="Le M."/>
            <person name="Wang Q."/>
            <person name="Wei S."/>
            <person name="Zheng Y."/>
            <person name="Lin W."/>
            <person name="Duan Y."/>
            <person name="Cao H."/>
            <person name="Xiong S."/>
            <person name="Wang X."/>
            <person name="Wei L."/>
            <person name="Li C."/>
            <person name="Ma Q."/>
            <person name="Ju M."/>
            <person name="Zhao R."/>
            <person name="Li G."/>
            <person name="Mu C."/>
            <person name="Tian Q."/>
            <person name="Mei H."/>
            <person name="Zhang T."/>
            <person name="Gao T."/>
            <person name="Zhang H."/>
        </authorList>
    </citation>
    <scope>NUCLEOTIDE SEQUENCE</scope>
    <source>
        <strain evidence="2">G02</strain>
    </source>
</reference>
<feature type="compositionally biased region" description="Low complexity" evidence="1">
    <location>
        <begin position="119"/>
        <end position="134"/>
    </location>
</feature>
<proteinExistence type="predicted"/>
<dbReference type="AlphaFoldDB" id="A0AAW2V1W3"/>
<feature type="compositionally biased region" description="Basic and acidic residues" evidence="1">
    <location>
        <begin position="146"/>
        <end position="159"/>
    </location>
</feature>
<evidence type="ECO:0000313" key="2">
    <source>
        <dbReference type="EMBL" id="KAL0423594.1"/>
    </source>
</evidence>
<name>A0AAW2V1W3_SESRA</name>
<accession>A0AAW2V1W3</accession>
<feature type="region of interest" description="Disordered" evidence="1">
    <location>
        <begin position="119"/>
        <end position="171"/>
    </location>
</feature>
<sequence length="171" mass="19013">MRYIDKRGYLPIVLESGRSPDKLKGSQMRQPGLTLNRDSLAIPDSPSKPSCKDISSTPNRASWKGWEGAYPCLKKTRGTFISVQDILQIVRRFYGSLTKINESSAKRRWDTGGVDFATLTPSRAPSPSPLLSSPQKASAQRRKRYGDKGSPRIVHDKGSPRIVPRISNDTN</sequence>
<organism evidence="2">
    <name type="scientific">Sesamum radiatum</name>
    <name type="common">Black benniseed</name>
    <dbReference type="NCBI Taxonomy" id="300843"/>
    <lineage>
        <taxon>Eukaryota</taxon>
        <taxon>Viridiplantae</taxon>
        <taxon>Streptophyta</taxon>
        <taxon>Embryophyta</taxon>
        <taxon>Tracheophyta</taxon>
        <taxon>Spermatophyta</taxon>
        <taxon>Magnoliopsida</taxon>
        <taxon>eudicotyledons</taxon>
        <taxon>Gunneridae</taxon>
        <taxon>Pentapetalae</taxon>
        <taxon>asterids</taxon>
        <taxon>lamiids</taxon>
        <taxon>Lamiales</taxon>
        <taxon>Pedaliaceae</taxon>
        <taxon>Sesamum</taxon>
    </lineage>
</organism>
<dbReference type="EMBL" id="JACGWJ010000004">
    <property type="protein sequence ID" value="KAL0423594.1"/>
    <property type="molecule type" value="Genomic_DNA"/>
</dbReference>
<reference evidence="2" key="1">
    <citation type="submission" date="2020-06" db="EMBL/GenBank/DDBJ databases">
        <authorList>
            <person name="Li T."/>
            <person name="Hu X."/>
            <person name="Zhang T."/>
            <person name="Song X."/>
            <person name="Zhang H."/>
            <person name="Dai N."/>
            <person name="Sheng W."/>
            <person name="Hou X."/>
            <person name="Wei L."/>
        </authorList>
    </citation>
    <scope>NUCLEOTIDE SEQUENCE</scope>
    <source>
        <strain evidence="2">G02</strain>
        <tissue evidence="2">Leaf</tissue>
    </source>
</reference>
<feature type="region of interest" description="Disordered" evidence="1">
    <location>
        <begin position="19"/>
        <end position="58"/>
    </location>
</feature>